<name>A0A9Q4B5G9_SALAG</name>
<keyword evidence="2" id="KW-1185">Reference proteome</keyword>
<dbReference type="EMBL" id="JABXYM010000002">
    <property type="protein sequence ID" value="MCR6098699.1"/>
    <property type="molecule type" value="Genomic_DNA"/>
</dbReference>
<comment type="caution">
    <text evidence="1">The sequence shown here is derived from an EMBL/GenBank/DDBJ whole genome shotgun (WGS) entry which is preliminary data.</text>
</comment>
<dbReference type="AlphaFoldDB" id="A0A9Q4B5G9"/>
<gene>
    <name evidence="1" type="ORF">HXA33_19505</name>
</gene>
<dbReference type="Gene3D" id="3.40.50.150">
    <property type="entry name" value="Vaccinia Virus protein VP39"/>
    <property type="match status" value="1"/>
</dbReference>
<reference evidence="1" key="1">
    <citation type="submission" date="2020-06" db="EMBL/GenBank/DDBJ databases">
        <title>Insight into the genomes of haloalkaliphilic bacilli from Kenyan soda lakes.</title>
        <authorList>
            <person name="Mwirichia R."/>
            <person name="Villamizar G.C."/>
            <person name="Poehlein A."/>
            <person name="Mugweru J."/>
            <person name="Kipnyargis A."/>
            <person name="Kiplimo D."/>
            <person name="Orwa P."/>
            <person name="Daniel R."/>
        </authorList>
    </citation>
    <scope>NUCLEOTIDE SEQUENCE</scope>
    <source>
        <strain evidence="1">B1096_S55</strain>
    </source>
</reference>
<dbReference type="CDD" id="cd02440">
    <property type="entry name" value="AdoMet_MTases"/>
    <property type="match status" value="1"/>
</dbReference>
<dbReference type="Proteomes" id="UP001057753">
    <property type="component" value="Unassembled WGS sequence"/>
</dbReference>
<organism evidence="1 2">
    <name type="scientific">Salipaludibacillus agaradhaerens</name>
    <name type="common">Bacillus agaradhaerens</name>
    <dbReference type="NCBI Taxonomy" id="76935"/>
    <lineage>
        <taxon>Bacteria</taxon>
        <taxon>Bacillati</taxon>
        <taxon>Bacillota</taxon>
        <taxon>Bacilli</taxon>
        <taxon>Bacillales</taxon>
        <taxon>Bacillaceae</taxon>
    </lineage>
</organism>
<dbReference type="SUPFAM" id="SSF53335">
    <property type="entry name" value="S-adenosyl-L-methionine-dependent methyltransferases"/>
    <property type="match status" value="1"/>
</dbReference>
<dbReference type="RefSeq" id="WP_257823090.1">
    <property type="nucleotide sequence ID" value="NZ_JABXYM010000002.1"/>
</dbReference>
<dbReference type="InterPro" id="IPR029063">
    <property type="entry name" value="SAM-dependent_MTases_sf"/>
</dbReference>
<evidence type="ECO:0000313" key="2">
    <source>
        <dbReference type="Proteomes" id="UP001057753"/>
    </source>
</evidence>
<sequence length="192" mass="21253">MSIITYCTKLCEQACCKIPPCAYVFGWYYQSVIEKEIALCQMTAHDRVLCIGGGATPFSACLFAAKTGAQVTVIDKESSVIAQATKFVKLMHLEDHVTVLHQNGLDVCPTHFSVIHLAMQVAPLDRIKDYLHGSMASTARLIVRQPKTRVKHHYSVLEESEYARATAAVAHSGKMIAASILFIKHIQQEYLA</sequence>
<evidence type="ECO:0000313" key="1">
    <source>
        <dbReference type="EMBL" id="MCR6098699.1"/>
    </source>
</evidence>
<protein>
    <submittedName>
        <fullName evidence="1">Uncharacterized protein</fullName>
    </submittedName>
</protein>
<proteinExistence type="predicted"/>
<accession>A0A9Q4B5G9</accession>